<keyword evidence="2" id="KW-0732">Signal</keyword>
<evidence type="ECO:0008006" key="5">
    <source>
        <dbReference type="Google" id="ProtNLM"/>
    </source>
</evidence>
<evidence type="ECO:0000256" key="1">
    <source>
        <dbReference type="SAM" id="MobiDB-lite"/>
    </source>
</evidence>
<feature type="signal peptide" evidence="2">
    <location>
        <begin position="1"/>
        <end position="22"/>
    </location>
</feature>
<keyword evidence="4" id="KW-1185">Reference proteome</keyword>
<feature type="chain" id="PRO_5022799864" description="Extracellular membrane protein CFEM domain-containing protein" evidence="2">
    <location>
        <begin position="23"/>
        <end position="191"/>
    </location>
</feature>
<reference evidence="3 4" key="1">
    <citation type="journal article" date="2019" name="Nat. Ecol. Evol.">
        <title>Megaphylogeny resolves global patterns of mushroom evolution.</title>
        <authorList>
            <person name="Varga T."/>
            <person name="Krizsan K."/>
            <person name="Foldi C."/>
            <person name="Dima B."/>
            <person name="Sanchez-Garcia M."/>
            <person name="Sanchez-Ramirez S."/>
            <person name="Szollosi G.J."/>
            <person name="Szarkandi J.G."/>
            <person name="Papp V."/>
            <person name="Albert L."/>
            <person name="Andreopoulos W."/>
            <person name="Angelini C."/>
            <person name="Antonin V."/>
            <person name="Barry K.W."/>
            <person name="Bougher N.L."/>
            <person name="Buchanan P."/>
            <person name="Buyck B."/>
            <person name="Bense V."/>
            <person name="Catcheside P."/>
            <person name="Chovatia M."/>
            <person name="Cooper J."/>
            <person name="Damon W."/>
            <person name="Desjardin D."/>
            <person name="Finy P."/>
            <person name="Geml J."/>
            <person name="Haridas S."/>
            <person name="Hughes K."/>
            <person name="Justo A."/>
            <person name="Karasinski D."/>
            <person name="Kautmanova I."/>
            <person name="Kiss B."/>
            <person name="Kocsube S."/>
            <person name="Kotiranta H."/>
            <person name="LaButti K.M."/>
            <person name="Lechner B.E."/>
            <person name="Liimatainen K."/>
            <person name="Lipzen A."/>
            <person name="Lukacs Z."/>
            <person name="Mihaltcheva S."/>
            <person name="Morgado L.N."/>
            <person name="Niskanen T."/>
            <person name="Noordeloos M.E."/>
            <person name="Ohm R.A."/>
            <person name="Ortiz-Santana B."/>
            <person name="Ovrebo C."/>
            <person name="Racz N."/>
            <person name="Riley R."/>
            <person name="Savchenko A."/>
            <person name="Shiryaev A."/>
            <person name="Soop K."/>
            <person name="Spirin V."/>
            <person name="Szebenyi C."/>
            <person name="Tomsovsky M."/>
            <person name="Tulloss R.E."/>
            <person name="Uehling J."/>
            <person name="Grigoriev I.V."/>
            <person name="Vagvolgyi C."/>
            <person name="Papp T."/>
            <person name="Martin F.M."/>
            <person name="Miettinen O."/>
            <person name="Hibbett D.S."/>
            <person name="Nagy L.G."/>
        </authorList>
    </citation>
    <scope>NUCLEOTIDE SEQUENCE [LARGE SCALE GENOMIC DNA]</scope>
    <source>
        <strain evidence="3 4">CBS 309.79</strain>
    </source>
</reference>
<organism evidence="3 4">
    <name type="scientific">Pterulicium gracile</name>
    <dbReference type="NCBI Taxonomy" id="1884261"/>
    <lineage>
        <taxon>Eukaryota</taxon>
        <taxon>Fungi</taxon>
        <taxon>Dikarya</taxon>
        <taxon>Basidiomycota</taxon>
        <taxon>Agaricomycotina</taxon>
        <taxon>Agaricomycetes</taxon>
        <taxon>Agaricomycetidae</taxon>
        <taxon>Agaricales</taxon>
        <taxon>Pleurotineae</taxon>
        <taxon>Pterulaceae</taxon>
        <taxon>Pterulicium</taxon>
    </lineage>
</organism>
<dbReference type="AlphaFoldDB" id="A0A5C3QEI4"/>
<gene>
    <name evidence="3" type="ORF">BDV98DRAFT_657095</name>
</gene>
<protein>
    <recommendedName>
        <fullName evidence="5">Extracellular membrane protein CFEM domain-containing protein</fullName>
    </recommendedName>
</protein>
<feature type="compositionally biased region" description="Polar residues" evidence="1">
    <location>
        <begin position="129"/>
        <end position="138"/>
    </location>
</feature>
<evidence type="ECO:0000256" key="2">
    <source>
        <dbReference type="SAM" id="SignalP"/>
    </source>
</evidence>
<dbReference type="EMBL" id="ML178831">
    <property type="protein sequence ID" value="TFK99976.1"/>
    <property type="molecule type" value="Genomic_DNA"/>
</dbReference>
<dbReference type="Proteomes" id="UP000305067">
    <property type="component" value="Unassembled WGS sequence"/>
</dbReference>
<evidence type="ECO:0000313" key="4">
    <source>
        <dbReference type="Proteomes" id="UP000305067"/>
    </source>
</evidence>
<accession>A0A5C3QEI4</accession>
<evidence type="ECO:0000313" key="3">
    <source>
        <dbReference type="EMBL" id="TFK99976.1"/>
    </source>
</evidence>
<name>A0A5C3QEI4_9AGAR</name>
<feature type="region of interest" description="Disordered" evidence="1">
    <location>
        <begin position="123"/>
        <end position="166"/>
    </location>
</feature>
<proteinExistence type="predicted"/>
<sequence length="191" mass="19657">MPSTTTSMLLLLSSLFVSQVIAVGPSDHSILARQIPFDPQAVPEACKAPCEPVIKIISGEVCALTDPACICTQANVDNFSKCFGCFVDQGGVSSEKIEAQSIQFIQTIEATCKEANIAVPSFSVPSPSATADNESSASAPDASETPGPESTDQDEDTTEAEPAGGSAVGLNVVQSSLLWSAAAAVALFCEL</sequence>